<sequence length="86" mass="10074">MNTRGGRAMGACVPAQDRVQRVLWLREERRSRSSLLNVSYLIKTIHVPTVSNVETANYFSFPSFEDFQEYHEDQERRESRQENGVP</sequence>
<reference evidence="1 2" key="1">
    <citation type="submission" date="2015-10" db="EMBL/GenBank/DDBJ databases">
        <title>Full genome of DAOMC 229536 Phialocephala scopiformis, a fungal endophyte of spruce producing the potent anti-insectan compound rugulosin.</title>
        <authorList>
            <consortium name="DOE Joint Genome Institute"/>
            <person name="Walker A.K."/>
            <person name="Frasz S.L."/>
            <person name="Seifert K.A."/>
            <person name="Miller J.D."/>
            <person name="Mondo S.J."/>
            <person name="Labutti K."/>
            <person name="Lipzen A."/>
            <person name="Dockter R."/>
            <person name="Kennedy M."/>
            <person name="Grigoriev I.V."/>
            <person name="Spatafora J.W."/>
        </authorList>
    </citation>
    <scope>NUCLEOTIDE SEQUENCE [LARGE SCALE GENOMIC DNA]</scope>
    <source>
        <strain evidence="1 2">CBS 120377</strain>
    </source>
</reference>
<organism evidence="1 2">
    <name type="scientific">Mollisia scopiformis</name>
    <name type="common">Conifer needle endophyte fungus</name>
    <name type="synonym">Phialocephala scopiformis</name>
    <dbReference type="NCBI Taxonomy" id="149040"/>
    <lineage>
        <taxon>Eukaryota</taxon>
        <taxon>Fungi</taxon>
        <taxon>Dikarya</taxon>
        <taxon>Ascomycota</taxon>
        <taxon>Pezizomycotina</taxon>
        <taxon>Leotiomycetes</taxon>
        <taxon>Helotiales</taxon>
        <taxon>Mollisiaceae</taxon>
        <taxon>Mollisia</taxon>
    </lineage>
</organism>
<evidence type="ECO:0000313" key="2">
    <source>
        <dbReference type="Proteomes" id="UP000070700"/>
    </source>
</evidence>
<keyword evidence="2" id="KW-1185">Reference proteome</keyword>
<evidence type="ECO:0000313" key="1">
    <source>
        <dbReference type="EMBL" id="KUJ20033.1"/>
    </source>
</evidence>
<dbReference type="OrthoDB" id="3437826at2759"/>
<protein>
    <submittedName>
        <fullName evidence="1">Uncharacterized protein</fullName>
    </submittedName>
</protein>
<accession>A0A194XIP5</accession>
<dbReference type="RefSeq" id="XP_018074388.1">
    <property type="nucleotide sequence ID" value="XM_018214578.1"/>
</dbReference>
<proteinExistence type="predicted"/>
<name>A0A194XIP5_MOLSC</name>
<dbReference type="Proteomes" id="UP000070700">
    <property type="component" value="Unassembled WGS sequence"/>
</dbReference>
<dbReference type="AlphaFoldDB" id="A0A194XIP5"/>
<dbReference type="KEGG" id="psco:LY89DRAFT_682835"/>
<dbReference type="InParanoid" id="A0A194XIP5"/>
<dbReference type="GeneID" id="28824304"/>
<gene>
    <name evidence="1" type="ORF">LY89DRAFT_682835</name>
</gene>
<dbReference type="EMBL" id="KQ947410">
    <property type="protein sequence ID" value="KUJ20033.1"/>
    <property type="molecule type" value="Genomic_DNA"/>
</dbReference>